<comment type="caution">
    <text evidence="11">The sequence shown here is derived from an EMBL/GenBank/DDBJ whole genome shotgun (WGS) entry which is preliminary data.</text>
</comment>
<dbReference type="OrthoDB" id="14603at2759"/>
<accession>A0A642USC5</accession>
<dbReference type="VEuPathDB" id="FungiDB:DIURU_001938"/>
<keyword evidence="4" id="KW-0812">Transmembrane</keyword>
<feature type="compositionally biased region" description="Polar residues" evidence="10">
    <location>
        <begin position="149"/>
        <end position="160"/>
    </location>
</feature>
<keyword evidence="5 9" id="KW-0999">Mitochondrion inner membrane</keyword>
<evidence type="ECO:0000256" key="1">
    <source>
        <dbReference type="ARBA" id="ARBA00004273"/>
    </source>
</evidence>
<comment type="function">
    <text evidence="9">Involved in the assembly of the cytochrome c oxidase complex.</text>
</comment>
<protein>
    <recommendedName>
        <fullName evidence="3 9">Cytochrome c oxidase assembly protein COX20, mitochondrial</fullName>
    </recommendedName>
</protein>
<dbReference type="RefSeq" id="XP_034013263.1">
    <property type="nucleotide sequence ID" value="XM_034154534.1"/>
</dbReference>
<keyword evidence="7 9" id="KW-0496">Mitochondrion</keyword>
<dbReference type="GeneID" id="54780589"/>
<dbReference type="EMBL" id="SWFT01000059">
    <property type="protein sequence ID" value="KAA8904357.1"/>
    <property type="molecule type" value="Genomic_DNA"/>
</dbReference>
<dbReference type="InterPro" id="IPR022533">
    <property type="entry name" value="Cox20"/>
</dbReference>
<dbReference type="Proteomes" id="UP000449547">
    <property type="component" value="Unassembled WGS sequence"/>
</dbReference>
<evidence type="ECO:0000256" key="8">
    <source>
        <dbReference type="ARBA" id="ARBA00023136"/>
    </source>
</evidence>
<feature type="compositionally biased region" description="Basic and acidic residues" evidence="10">
    <location>
        <begin position="126"/>
        <end position="144"/>
    </location>
</feature>
<dbReference type="PANTHER" id="PTHR31586">
    <property type="entry name" value="CYTOCHROME C OXIDASE PROTEIN 20"/>
    <property type="match status" value="1"/>
</dbReference>
<evidence type="ECO:0000256" key="7">
    <source>
        <dbReference type="ARBA" id="ARBA00023128"/>
    </source>
</evidence>
<evidence type="ECO:0000313" key="12">
    <source>
        <dbReference type="Proteomes" id="UP000449547"/>
    </source>
</evidence>
<sequence length="160" mass="18448">MGWFGGNKVSSVTPVNENEAAPAQQQFLEDLPPKFDDSIAPPDQQEQPQLKISITDFNVNTYLGMPCFREAMLTGFQAMGVLGVVTFLIHKQVMRSVHWAVGGFFLGNVVGFEQCRSIRRRSFETMEKARQKNAKRNEEKWQEKEDTDVQQQFEEFNQRR</sequence>
<keyword evidence="8 9" id="KW-0472">Membrane</keyword>
<evidence type="ECO:0000256" key="6">
    <source>
        <dbReference type="ARBA" id="ARBA00022989"/>
    </source>
</evidence>
<proteinExistence type="inferred from homology"/>
<comment type="similarity">
    <text evidence="2 9">Belongs to the COX20 family.</text>
</comment>
<organism evidence="11 12">
    <name type="scientific">Diutina rugosa</name>
    <name type="common">Yeast</name>
    <name type="synonym">Candida rugosa</name>
    <dbReference type="NCBI Taxonomy" id="5481"/>
    <lineage>
        <taxon>Eukaryota</taxon>
        <taxon>Fungi</taxon>
        <taxon>Dikarya</taxon>
        <taxon>Ascomycota</taxon>
        <taxon>Saccharomycotina</taxon>
        <taxon>Pichiomycetes</taxon>
        <taxon>Debaryomycetaceae</taxon>
        <taxon>Diutina</taxon>
    </lineage>
</organism>
<dbReference type="GO" id="GO:0005743">
    <property type="term" value="C:mitochondrial inner membrane"/>
    <property type="evidence" value="ECO:0007669"/>
    <property type="project" value="UniProtKB-SubCell"/>
</dbReference>
<evidence type="ECO:0000256" key="2">
    <source>
        <dbReference type="ARBA" id="ARBA00009575"/>
    </source>
</evidence>
<reference evidence="11 12" key="1">
    <citation type="submission" date="2019-07" db="EMBL/GenBank/DDBJ databases">
        <title>Genome assembly of two rare yeast pathogens: Diutina rugosa and Trichomonascus ciferrii.</title>
        <authorList>
            <person name="Mixao V."/>
            <person name="Saus E."/>
            <person name="Hansen A."/>
            <person name="Lass-Flor C."/>
            <person name="Gabaldon T."/>
        </authorList>
    </citation>
    <scope>NUCLEOTIDE SEQUENCE [LARGE SCALE GENOMIC DNA]</scope>
    <source>
        <strain evidence="11 12">CBS 613</strain>
    </source>
</reference>
<feature type="region of interest" description="Disordered" evidence="10">
    <location>
        <begin position="126"/>
        <end position="160"/>
    </location>
</feature>
<keyword evidence="12" id="KW-1185">Reference proteome</keyword>
<keyword evidence="6" id="KW-1133">Transmembrane helix</keyword>
<dbReference type="OMA" id="IVGWEQC"/>
<dbReference type="PANTHER" id="PTHR31586:SF1">
    <property type="entry name" value="CYTOCHROME C OXIDASE ASSEMBLY PROTEIN COX20, MITOCHONDRIAL"/>
    <property type="match status" value="1"/>
</dbReference>
<name>A0A642USC5_DIURU</name>
<dbReference type="Pfam" id="PF12597">
    <property type="entry name" value="Cox20"/>
    <property type="match status" value="1"/>
</dbReference>
<dbReference type="AlphaFoldDB" id="A0A642USC5"/>
<dbReference type="PIRSF" id="PIRSF007871">
    <property type="entry name" value="Cox20"/>
    <property type="match status" value="1"/>
</dbReference>
<evidence type="ECO:0000256" key="10">
    <source>
        <dbReference type="SAM" id="MobiDB-lite"/>
    </source>
</evidence>
<evidence type="ECO:0000256" key="3">
    <source>
        <dbReference type="ARBA" id="ARBA00017689"/>
    </source>
</evidence>
<dbReference type="GO" id="GO:0033617">
    <property type="term" value="P:mitochondrial respiratory chain complex IV assembly"/>
    <property type="evidence" value="ECO:0007669"/>
    <property type="project" value="InterPro"/>
</dbReference>
<evidence type="ECO:0000313" key="11">
    <source>
        <dbReference type="EMBL" id="KAA8904357.1"/>
    </source>
</evidence>
<gene>
    <name evidence="11" type="ORF">DIURU_001938</name>
</gene>
<evidence type="ECO:0000256" key="5">
    <source>
        <dbReference type="ARBA" id="ARBA00022792"/>
    </source>
</evidence>
<comment type="subcellular location">
    <subcellularLocation>
        <location evidence="1 9">Mitochondrion inner membrane</location>
    </subcellularLocation>
</comment>
<evidence type="ECO:0000256" key="9">
    <source>
        <dbReference type="PIRNR" id="PIRNR007871"/>
    </source>
</evidence>
<evidence type="ECO:0000256" key="4">
    <source>
        <dbReference type="ARBA" id="ARBA00022692"/>
    </source>
</evidence>